<protein>
    <submittedName>
        <fullName evidence="1">HEPN domain-containing protein</fullName>
    </submittedName>
</protein>
<dbReference type="Gene3D" id="1.20.120.330">
    <property type="entry name" value="Nucleotidyltransferases domain 2"/>
    <property type="match status" value="1"/>
</dbReference>
<proteinExistence type="predicted"/>
<evidence type="ECO:0000313" key="2">
    <source>
        <dbReference type="Proteomes" id="UP001059745"/>
    </source>
</evidence>
<evidence type="ECO:0000313" key="1">
    <source>
        <dbReference type="EMBL" id="UWX68777.1"/>
    </source>
</evidence>
<organism evidence="1 2">
    <name type="scientific">Burkholderia gladioli</name>
    <name type="common">Pseudomonas marginata</name>
    <name type="synonym">Phytomonas marginata</name>
    <dbReference type="NCBI Taxonomy" id="28095"/>
    <lineage>
        <taxon>Bacteria</taxon>
        <taxon>Pseudomonadati</taxon>
        <taxon>Pseudomonadota</taxon>
        <taxon>Betaproteobacteria</taxon>
        <taxon>Burkholderiales</taxon>
        <taxon>Burkholderiaceae</taxon>
        <taxon>Burkholderia</taxon>
    </lineage>
</organism>
<name>A0AB38TKQ1_BURGA</name>
<gene>
    <name evidence="1" type="ORF">NYZ96_11045</name>
</gene>
<dbReference type="Proteomes" id="UP001059745">
    <property type="component" value="Chromosome 1"/>
</dbReference>
<reference evidence="1" key="1">
    <citation type="submission" date="2022-09" db="EMBL/GenBank/DDBJ databases">
        <title>Genomic of Burkholderia gladioli.</title>
        <authorList>
            <person name="Wu H."/>
        </authorList>
    </citation>
    <scope>NUCLEOTIDE SEQUENCE</scope>
    <source>
        <strain evidence="1">ZN-S4</strain>
    </source>
</reference>
<dbReference type="AlphaFoldDB" id="A0AB38TKQ1"/>
<sequence length="161" mass="18219">MKLTSNHLELDRKLSQLGWTTVELRQFAIEVGMRWFELGRQHLDEAVRLHAAGCPRASFSRAYYGAYNASKAVRYLVKGIVSLKGDDHGKASIDLPDDFPDVARWSSKISVLYEHRLRADYDNWATTGTEQILNPDVAINDAAQFMDAARTYLNTKFGIPL</sequence>
<accession>A0AB38TKQ1</accession>
<dbReference type="RefSeq" id="WP_124083862.1">
    <property type="nucleotide sequence ID" value="NZ_CADEVP010000003.1"/>
</dbReference>
<dbReference type="EMBL" id="CP104214">
    <property type="protein sequence ID" value="UWX68777.1"/>
    <property type="molecule type" value="Genomic_DNA"/>
</dbReference>